<accession>A0A4R2EE49</accession>
<reference evidence="1 2" key="1">
    <citation type="submission" date="2019-03" db="EMBL/GenBank/DDBJ databases">
        <title>Genomic Encyclopedia of Archaeal and Bacterial Type Strains, Phase II (KMG-II): from individual species to whole genera.</title>
        <authorList>
            <person name="Goeker M."/>
        </authorList>
    </citation>
    <scope>NUCLEOTIDE SEQUENCE [LARGE SCALE GENOMIC DNA]</scope>
    <source>
        <strain evidence="1 2">RL-C</strain>
    </source>
</reference>
<dbReference type="InterPro" id="IPR038312">
    <property type="entry name" value="DUF5063_sf"/>
</dbReference>
<dbReference type="Gene3D" id="1.20.120.1550">
    <property type="entry name" value="Protein of unknown function DUF5063"/>
    <property type="match status" value="1"/>
</dbReference>
<dbReference type="EMBL" id="SLWB01000008">
    <property type="protein sequence ID" value="TCN66753.1"/>
    <property type="molecule type" value="Genomic_DNA"/>
</dbReference>
<dbReference type="AlphaFoldDB" id="A0A4R2EE49"/>
<dbReference type="RefSeq" id="WP_131839442.1">
    <property type="nucleotide sequence ID" value="NZ_SLWB01000008.1"/>
</dbReference>
<gene>
    <name evidence="1" type="ORF">CLV25_10892</name>
</gene>
<name>A0A4R2EE49_9BACT</name>
<comment type="caution">
    <text evidence="1">The sequence shown here is derived from an EMBL/GenBank/DDBJ whole genome shotgun (WGS) entry which is preliminary data.</text>
</comment>
<proteinExistence type="predicted"/>
<evidence type="ECO:0000313" key="2">
    <source>
        <dbReference type="Proteomes" id="UP000294830"/>
    </source>
</evidence>
<sequence>MSEQQNALIYSKNVVEVVTLAKEYTAFLERAGEFDQYEFLNHAQKLLPLIYLKGCLLPEVDQLFDEEVEKFVSETDWTYIRNGIAELLGDKDDFYEVYTEKLFDTEGGEQLSISEMLADIYQDLKDFLELYRFGNEESINDALYELKNSFAEYWGYKSVIALKAIHRVVYFSSEMEEEEDVSEQRGSFFNRFQDSHRNIE</sequence>
<evidence type="ECO:0000313" key="1">
    <source>
        <dbReference type="EMBL" id="TCN66753.1"/>
    </source>
</evidence>
<keyword evidence="2" id="KW-1185">Reference proteome</keyword>
<dbReference type="Pfam" id="PF16702">
    <property type="entry name" value="DUF5063"/>
    <property type="match status" value="1"/>
</dbReference>
<dbReference type="OrthoDB" id="1116917at2"/>
<organism evidence="1 2">
    <name type="scientific">Acetobacteroides hydrogenigenes</name>
    <dbReference type="NCBI Taxonomy" id="979970"/>
    <lineage>
        <taxon>Bacteria</taxon>
        <taxon>Pseudomonadati</taxon>
        <taxon>Bacteroidota</taxon>
        <taxon>Bacteroidia</taxon>
        <taxon>Bacteroidales</taxon>
        <taxon>Rikenellaceae</taxon>
        <taxon>Acetobacteroides</taxon>
    </lineage>
</organism>
<dbReference type="InterPro" id="IPR032025">
    <property type="entry name" value="DUF5063"/>
</dbReference>
<dbReference type="Proteomes" id="UP000294830">
    <property type="component" value="Unassembled WGS sequence"/>
</dbReference>
<protein>
    <submittedName>
        <fullName evidence="1">Uncharacterized protein DUF5063</fullName>
    </submittedName>
</protein>